<proteinExistence type="predicted"/>
<gene>
    <name evidence="2" type="ordered locus">DvMF_2394</name>
</gene>
<accession>B8DIN7</accession>
<feature type="signal peptide" evidence="1">
    <location>
        <begin position="1"/>
        <end position="20"/>
    </location>
</feature>
<reference evidence="2" key="1">
    <citation type="submission" date="2008-10" db="EMBL/GenBank/DDBJ databases">
        <title>Complete sequence of Desulfovibrio vulgaris str. 'Miyazaki F'.</title>
        <authorList>
            <person name="Lucas S."/>
            <person name="Copeland A."/>
            <person name="Lapidus A."/>
            <person name="Glavina del Rio T."/>
            <person name="Dalin E."/>
            <person name="Tice H."/>
            <person name="Bruce D."/>
            <person name="Goodwin L."/>
            <person name="Pitluck S."/>
            <person name="Sims D."/>
            <person name="Brettin T."/>
            <person name="Detter J.C."/>
            <person name="Han C."/>
            <person name="Larimer F."/>
            <person name="Land M."/>
            <person name="Hauser L."/>
            <person name="Kyrpides N."/>
            <person name="Mikhailova N."/>
            <person name="Hazen T.C."/>
            <person name="Richardson P."/>
        </authorList>
    </citation>
    <scope>NUCLEOTIDE SEQUENCE</scope>
    <source>
        <strain evidence="2">Miyazaki F</strain>
    </source>
</reference>
<protein>
    <recommendedName>
        <fullName evidence="3">Lipoprotein</fullName>
    </recommendedName>
</protein>
<evidence type="ECO:0000313" key="2">
    <source>
        <dbReference type="EMBL" id="ACL09335.1"/>
    </source>
</evidence>
<dbReference type="HOGENOM" id="CLU_167585_0_0_7"/>
<dbReference type="EMBL" id="CP001197">
    <property type="protein sequence ID" value="ACL09335.1"/>
    <property type="molecule type" value="Genomic_DNA"/>
</dbReference>
<dbReference type="AlphaFoldDB" id="B8DIN7"/>
<dbReference type="KEGG" id="dvm:DvMF_2394"/>
<sequence>MLAALALLAILLAPARPATALDDIANLKGMGVVAAGPVKRLDCPMSGRFDCNSWPTNFLKFEYENICFAVDPGVCGAYCKGILATDKGKTVYFFESQPGGDLAQRRARGYECPPGF</sequence>
<evidence type="ECO:0008006" key="3">
    <source>
        <dbReference type="Google" id="ProtNLM"/>
    </source>
</evidence>
<evidence type="ECO:0000256" key="1">
    <source>
        <dbReference type="SAM" id="SignalP"/>
    </source>
</evidence>
<organism evidence="2">
    <name type="scientific">Nitratidesulfovibrio vulgaris (strain DSM 19637 / Miyazaki F)</name>
    <name type="common">Desulfovibrio vulgaris</name>
    <dbReference type="NCBI Taxonomy" id="883"/>
    <lineage>
        <taxon>Bacteria</taxon>
        <taxon>Pseudomonadati</taxon>
        <taxon>Thermodesulfobacteriota</taxon>
        <taxon>Desulfovibrionia</taxon>
        <taxon>Desulfovibrionales</taxon>
        <taxon>Desulfovibrionaceae</taxon>
        <taxon>Nitratidesulfovibrio</taxon>
    </lineage>
</organism>
<name>B8DIN7_NITV9</name>
<feature type="chain" id="PRO_5002870633" description="Lipoprotein" evidence="1">
    <location>
        <begin position="21"/>
        <end position="116"/>
    </location>
</feature>
<keyword evidence="1" id="KW-0732">Signal</keyword>